<feature type="repeat" description="PPR" evidence="3">
    <location>
        <begin position="178"/>
        <end position="212"/>
    </location>
</feature>
<dbReference type="PROSITE" id="PS51375">
    <property type="entry name" value="PPR"/>
    <property type="match status" value="5"/>
</dbReference>
<evidence type="ECO:0000313" key="5">
    <source>
        <dbReference type="EMBL" id="RVW66083.1"/>
    </source>
</evidence>
<accession>A0A438G1J3</accession>
<feature type="domain" description="DYW" evidence="4">
    <location>
        <begin position="639"/>
        <end position="731"/>
    </location>
</feature>
<dbReference type="GO" id="GO:0003723">
    <property type="term" value="F:RNA binding"/>
    <property type="evidence" value="ECO:0007669"/>
    <property type="project" value="InterPro"/>
</dbReference>
<dbReference type="Pfam" id="PF14432">
    <property type="entry name" value="DYW_deaminase"/>
    <property type="match status" value="1"/>
</dbReference>
<dbReference type="Pfam" id="PF01535">
    <property type="entry name" value="PPR"/>
    <property type="match status" value="2"/>
</dbReference>
<dbReference type="FunFam" id="1.25.40.10:FF:001103">
    <property type="entry name" value="Glycerol-3-phosphate dehydrogenase [NAD(+)]"/>
    <property type="match status" value="1"/>
</dbReference>
<proteinExistence type="inferred from homology"/>
<dbReference type="PANTHER" id="PTHR47926">
    <property type="entry name" value="PENTATRICOPEPTIDE REPEAT-CONTAINING PROTEIN"/>
    <property type="match status" value="1"/>
</dbReference>
<comment type="caution">
    <text evidence="5">The sequence shown here is derived from an EMBL/GenBank/DDBJ whole genome shotgun (WGS) entry which is preliminary data.</text>
</comment>
<dbReference type="NCBIfam" id="TIGR00756">
    <property type="entry name" value="PPR"/>
    <property type="match status" value="5"/>
</dbReference>
<comment type="similarity">
    <text evidence="1">Belongs to the PPR family. PCMP-H subfamily.</text>
</comment>
<evidence type="ECO:0000259" key="4">
    <source>
        <dbReference type="Pfam" id="PF14432"/>
    </source>
</evidence>
<feature type="repeat" description="PPR" evidence="3">
    <location>
        <begin position="354"/>
        <end position="388"/>
    </location>
</feature>
<keyword evidence="2" id="KW-0677">Repeat</keyword>
<feature type="repeat" description="PPR" evidence="3">
    <location>
        <begin position="147"/>
        <end position="177"/>
    </location>
</feature>
<dbReference type="FunFam" id="1.25.40.10:FF:000158">
    <property type="entry name" value="pentatricopeptide repeat-containing protein At2g33680"/>
    <property type="match status" value="1"/>
</dbReference>
<dbReference type="GO" id="GO:0009451">
    <property type="term" value="P:RNA modification"/>
    <property type="evidence" value="ECO:0007669"/>
    <property type="project" value="InterPro"/>
</dbReference>
<feature type="repeat" description="PPR" evidence="3">
    <location>
        <begin position="279"/>
        <end position="313"/>
    </location>
</feature>
<dbReference type="InterPro" id="IPR046960">
    <property type="entry name" value="PPR_At4g14850-like_plant"/>
</dbReference>
<gene>
    <name evidence="5" type="primary">PCMP-H60_7</name>
    <name evidence="5" type="ORF">CK203_007445</name>
</gene>
<dbReference type="Proteomes" id="UP000288805">
    <property type="component" value="Unassembled WGS sequence"/>
</dbReference>
<dbReference type="InterPro" id="IPR032867">
    <property type="entry name" value="DYW_dom"/>
</dbReference>
<evidence type="ECO:0000256" key="3">
    <source>
        <dbReference type="PROSITE-ProRule" id="PRU00708"/>
    </source>
</evidence>
<dbReference type="GO" id="GO:0008270">
    <property type="term" value="F:zinc ion binding"/>
    <property type="evidence" value="ECO:0007669"/>
    <property type="project" value="InterPro"/>
</dbReference>
<evidence type="ECO:0000313" key="6">
    <source>
        <dbReference type="Proteomes" id="UP000288805"/>
    </source>
</evidence>
<feature type="repeat" description="PPR" evidence="3">
    <location>
        <begin position="424"/>
        <end position="458"/>
    </location>
</feature>
<dbReference type="EMBL" id="QGNW01000684">
    <property type="protein sequence ID" value="RVW66083.1"/>
    <property type="molecule type" value="Genomic_DNA"/>
</dbReference>
<reference evidence="5 6" key="1">
    <citation type="journal article" date="2018" name="PLoS Genet.">
        <title>Population sequencing reveals clonal diversity and ancestral inbreeding in the grapevine cultivar Chardonnay.</title>
        <authorList>
            <person name="Roach M.J."/>
            <person name="Johnson D.L."/>
            <person name="Bohlmann J."/>
            <person name="van Vuuren H.J."/>
            <person name="Jones S.J."/>
            <person name="Pretorius I.S."/>
            <person name="Schmidt S.A."/>
            <person name="Borneman A.R."/>
        </authorList>
    </citation>
    <scope>NUCLEOTIDE SEQUENCE [LARGE SCALE GENOMIC DNA]</scope>
    <source>
        <strain evidence="6">cv. Chardonnay</strain>
        <tissue evidence="5">Leaf</tissue>
    </source>
</reference>
<dbReference type="Gene3D" id="1.25.40.10">
    <property type="entry name" value="Tetratricopeptide repeat domain"/>
    <property type="match status" value="4"/>
</dbReference>
<dbReference type="InterPro" id="IPR046848">
    <property type="entry name" value="E_motif"/>
</dbReference>
<dbReference type="AlphaFoldDB" id="A0A438G1J3"/>
<evidence type="ECO:0000256" key="2">
    <source>
        <dbReference type="ARBA" id="ARBA00022737"/>
    </source>
</evidence>
<organism evidence="5 6">
    <name type="scientific">Vitis vinifera</name>
    <name type="common">Grape</name>
    <dbReference type="NCBI Taxonomy" id="29760"/>
    <lineage>
        <taxon>Eukaryota</taxon>
        <taxon>Viridiplantae</taxon>
        <taxon>Streptophyta</taxon>
        <taxon>Embryophyta</taxon>
        <taxon>Tracheophyta</taxon>
        <taxon>Spermatophyta</taxon>
        <taxon>Magnoliopsida</taxon>
        <taxon>eudicotyledons</taxon>
        <taxon>Gunneridae</taxon>
        <taxon>Pentapetalae</taxon>
        <taxon>rosids</taxon>
        <taxon>Vitales</taxon>
        <taxon>Vitaceae</taxon>
        <taxon>Viteae</taxon>
        <taxon>Vitis</taxon>
    </lineage>
</organism>
<protein>
    <submittedName>
        <fullName evidence="5">Pentatricopeptide repeat-containing protein</fullName>
    </submittedName>
</protein>
<dbReference type="InterPro" id="IPR002885">
    <property type="entry name" value="PPR_rpt"/>
</dbReference>
<dbReference type="SUPFAM" id="SSF48452">
    <property type="entry name" value="TPR-like"/>
    <property type="match status" value="2"/>
</dbReference>
<dbReference type="GO" id="GO:0099402">
    <property type="term" value="P:plant organ development"/>
    <property type="evidence" value="ECO:0007669"/>
    <property type="project" value="UniProtKB-ARBA"/>
</dbReference>
<evidence type="ECO:0000256" key="1">
    <source>
        <dbReference type="ARBA" id="ARBA00006643"/>
    </source>
</evidence>
<name>A0A438G1J3_VITVI</name>
<dbReference type="FunFam" id="1.25.40.10:FF:000343">
    <property type="entry name" value="Pentatricopeptide repeat-containing protein At3g58590"/>
    <property type="match status" value="1"/>
</dbReference>
<dbReference type="Pfam" id="PF13041">
    <property type="entry name" value="PPR_2"/>
    <property type="match status" value="4"/>
</dbReference>
<sequence length="731" mass="82100">MASPLKCYSSSWPTCSLLPGCIAVDLQKNINPIISASGPYKGCMSKGNVVGGWVDLNNACILFEKTPKRIGVSITESHRSGCTDDPEEGVKEAGFFTRNETPHVEFGGGFPHRQYVISALSFCGREGCVELGRRWHCFVVKIGLGSDEFVCTSLIDMYAKCGEVDSAVRVYDKMTSLDAATCNCLISAYARNGFFVQAFQVFMQIGNMGTRPNHYTYSTMLAVCGTISAIQEGKQLHAHVVKMQYLSETAVGNALLTLYSKCGMMEEAEIVFESLRQRNIISWTASINGFYQHGDFKKALKQFSMMRESGIEPNEFTFSIVLASCGCVKDFIDGRLGEMDEADKQFKQMGRAASNVSWNALIAGYVLNEKIEKAMEAFCRMVKEDVACNEFTYSNIFKACSSFPSLATTLENAVQVFTQISDADVVSWNSIIKAYSQNGDPWKAIFLLRKMIEEGNKPTSSTFLTVLSACSHSGLVQEGQEFFKSMVQDYSIQPEETHCSCMVDILGRAGQLENALDFIKKLTMKPTASIWRPLLAACRYNSNLQMAEYVAEKILDLEPNDATVYVTLSNMYAEVGRWADAENQRRLMEQKEISKEPGCSWIEVNNKMYKFFSHDKAHPEMPKVYEKLKQLVRQIQDIGYSPPTTTVLHPESRQPKEQLILYHSEKLAVCFGLLSLPPGKPIRVSKNLRVCLDCHSTMKYISRITDRYIVLKDNYRFHHFKQGCCSCGDYW</sequence>
<dbReference type="InterPro" id="IPR011990">
    <property type="entry name" value="TPR-like_helical_dom_sf"/>
</dbReference>
<dbReference type="Pfam" id="PF20431">
    <property type="entry name" value="E_motif"/>
    <property type="match status" value="1"/>
</dbReference>